<dbReference type="AlphaFoldDB" id="A0A814HXS5"/>
<name>A0A814HXS5_9BILA</name>
<dbReference type="Proteomes" id="UP000681722">
    <property type="component" value="Unassembled WGS sequence"/>
</dbReference>
<dbReference type="Proteomes" id="UP000663829">
    <property type="component" value="Unassembled WGS sequence"/>
</dbReference>
<evidence type="ECO:0000313" key="1">
    <source>
        <dbReference type="EMBL" id="CAF0884412.1"/>
    </source>
</evidence>
<evidence type="ECO:0000313" key="2">
    <source>
        <dbReference type="EMBL" id="CAF1016813.1"/>
    </source>
</evidence>
<accession>A0A814HXS5</accession>
<gene>
    <name evidence="2" type="ORF">GPM918_LOCUS14563</name>
    <name evidence="1" type="ORF">OVA965_LOCUS8793</name>
    <name evidence="4" type="ORF">SRO942_LOCUS14563</name>
    <name evidence="3" type="ORF">TMI583_LOCUS8789</name>
</gene>
<organism evidence="2 5">
    <name type="scientific">Didymodactylos carnosus</name>
    <dbReference type="NCBI Taxonomy" id="1234261"/>
    <lineage>
        <taxon>Eukaryota</taxon>
        <taxon>Metazoa</taxon>
        <taxon>Spiralia</taxon>
        <taxon>Gnathifera</taxon>
        <taxon>Rotifera</taxon>
        <taxon>Eurotatoria</taxon>
        <taxon>Bdelloidea</taxon>
        <taxon>Philodinida</taxon>
        <taxon>Philodinidae</taxon>
        <taxon>Didymodactylos</taxon>
    </lineage>
</organism>
<evidence type="ECO:0000313" key="3">
    <source>
        <dbReference type="EMBL" id="CAF3667601.1"/>
    </source>
</evidence>
<protein>
    <submittedName>
        <fullName evidence="2">Uncharacterized protein</fullName>
    </submittedName>
</protein>
<reference evidence="2" key="1">
    <citation type="submission" date="2021-02" db="EMBL/GenBank/DDBJ databases">
        <authorList>
            <person name="Nowell W R."/>
        </authorList>
    </citation>
    <scope>NUCLEOTIDE SEQUENCE</scope>
</reference>
<comment type="caution">
    <text evidence="2">The sequence shown here is derived from an EMBL/GenBank/DDBJ whole genome shotgun (WGS) entry which is preliminary data.</text>
</comment>
<dbReference type="EMBL" id="CAJOBC010003526">
    <property type="protein sequence ID" value="CAF3788346.1"/>
    <property type="molecule type" value="Genomic_DNA"/>
</dbReference>
<keyword evidence="5" id="KW-1185">Reference proteome</keyword>
<dbReference type="Proteomes" id="UP000682733">
    <property type="component" value="Unassembled WGS sequence"/>
</dbReference>
<dbReference type="EMBL" id="CAJNOK010003011">
    <property type="protein sequence ID" value="CAF0884412.1"/>
    <property type="molecule type" value="Genomic_DNA"/>
</dbReference>
<dbReference type="EMBL" id="CAJOBA010003012">
    <property type="protein sequence ID" value="CAF3667601.1"/>
    <property type="molecule type" value="Genomic_DNA"/>
</dbReference>
<dbReference type="Proteomes" id="UP000677228">
    <property type="component" value="Unassembled WGS sequence"/>
</dbReference>
<dbReference type="SUPFAM" id="SSF51445">
    <property type="entry name" value="(Trans)glycosidases"/>
    <property type="match status" value="1"/>
</dbReference>
<evidence type="ECO:0000313" key="4">
    <source>
        <dbReference type="EMBL" id="CAF3788346.1"/>
    </source>
</evidence>
<proteinExistence type="predicted"/>
<dbReference type="InterPro" id="IPR017853">
    <property type="entry name" value="GH"/>
</dbReference>
<dbReference type="EMBL" id="CAJNOQ010003526">
    <property type="protein sequence ID" value="CAF1016813.1"/>
    <property type="molecule type" value="Genomic_DNA"/>
</dbReference>
<sequence length="390" mass="43307">MVTATVQLLDITFALDKEFGLETAAVIWGTPAQYIHPDCLGGKIGSAWTYVACPPMYEFMPAYYDWIAFAASRWTNIVHWIIGNEVDQSPYYDPTPYSNNVNHSIVNTSDGHAWVARYVNLFTTAHQTLALVRQGVPTMMYVSVDRQWKLALSFCPTNSNTRCALGTFYLLEGLWASVATSFDWSVAVHAYGVVNESDWHLTSPYQAYTFLDLPYVLAYQQSKLANDSTVINKTLAPQAFIAATEQAWNSGLPSDANTTAYYICIAHNVSVNNFGIIFATHLDYQEIVNPAANQHGIIPLAAGTFLNGSGVNSITMLATILWGAGTPAQTARTQVPSSTSVRRLEQQQHQRRRELLVTLQAQAAQTDLQTYRPPIVHRETARRQQSALVD</sequence>
<evidence type="ECO:0000313" key="5">
    <source>
        <dbReference type="Proteomes" id="UP000663829"/>
    </source>
</evidence>